<dbReference type="GO" id="GO:0006508">
    <property type="term" value="P:proteolysis"/>
    <property type="evidence" value="ECO:0007669"/>
    <property type="project" value="UniProtKB-KW"/>
</dbReference>
<dbReference type="STRING" id="1072685.IX83_01915"/>
<proteinExistence type="inferred from homology"/>
<dbReference type="PANTHER" id="PTHR23402">
    <property type="entry name" value="PROTEASE FAMILY C15 PYROGLUTAMYL-PEPTIDASE I-RELATED"/>
    <property type="match status" value="1"/>
</dbReference>
<evidence type="ECO:0000256" key="2">
    <source>
        <dbReference type="ARBA" id="ARBA00002280"/>
    </source>
</evidence>
<dbReference type="GO" id="GO:0005829">
    <property type="term" value="C:cytosol"/>
    <property type="evidence" value="ECO:0007669"/>
    <property type="project" value="InterPro"/>
</dbReference>
<comment type="function">
    <text evidence="2">Removes 5-oxoproline from various penultimate amino acid residues except L-proline.</text>
</comment>
<keyword evidence="6" id="KW-0645">Protease</keyword>
<evidence type="ECO:0000256" key="9">
    <source>
        <dbReference type="PROSITE-ProRule" id="PRU10077"/>
    </source>
</evidence>
<dbReference type="InterPro" id="IPR029762">
    <property type="entry name" value="PGP-I_bact-type"/>
</dbReference>
<keyword evidence="5" id="KW-0963">Cytoplasm</keyword>
<feature type="active site" evidence="9">
    <location>
        <position position="144"/>
    </location>
</feature>
<dbReference type="AlphaFoldDB" id="A0A077DFU9"/>
<keyword evidence="8" id="KW-0788">Thiol protease</keyword>
<evidence type="ECO:0000313" key="10">
    <source>
        <dbReference type="EMBL" id="AIL32232.1"/>
    </source>
</evidence>
<dbReference type="EMBL" id="CP009238">
    <property type="protein sequence ID" value="AIL32232.1"/>
    <property type="molecule type" value="Genomic_DNA"/>
</dbReference>
<comment type="subcellular location">
    <subcellularLocation>
        <location evidence="3">Cytoplasm</location>
    </subcellularLocation>
</comment>
<sequence>MSKTILITAFEKFGGDPINASEEIIRHLEQKQIQAYDIQTRILPCVFDKSIQALEAHIQTLKPEIVICLGQAAGRVGITPEMVAININDARIPDNEGVQAIGTPVIPNAPNAYFSRLPVRSIVQALRQANIPASLSYTAGTFVCNHIFYGLMNMVDRYQIQKAGFIHIPCLHEQVSHQAQPVSSLSLATLLDAMNVILHTTITVDQDTLGAMGSSH</sequence>
<dbReference type="FunFam" id="3.40.630.20:FF:000001">
    <property type="entry name" value="Pyrrolidone-carboxylate peptidase"/>
    <property type="match status" value="1"/>
</dbReference>
<evidence type="ECO:0000256" key="1">
    <source>
        <dbReference type="ARBA" id="ARBA00001770"/>
    </source>
</evidence>
<dbReference type="InterPro" id="IPR036440">
    <property type="entry name" value="Peptidase_C15-like_sf"/>
</dbReference>
<keyword evidence="11" id="KW-1185">Reference proteome</keyword>
<accession>A0A077DFU9</accession>
<dbReference type="Pfam" id="PF01470">
    <property type="entry name" value="Peptidase_C15"/>
    <property type="match status" value="1"/>
</dbReference>
<dbReference type="OrthoDB" id="9779738at2"/>
<evidence type="ECO:0000256" key="5">
    <source>
        <dbReference type="ARBA" id="ARBA00022490"/>
    </source>
</evidence>
<dbReference type="InterPro" id="IPR016125">
    <property type="entry name" value="Peptidase_C15-like"/>
</dbReference>
<evidence type="ECO:0000256" key="8">
    <source>
        <dbReference type="ARBA" id="ARBA00022807"/>
    </source>
</evidence>
<dbReference type="SUPFAM" id="SSF53182">
    <property type="entry name" value="Pyrrolidone carboxyl peptidase (pyroglutamate aminopeptidase)"/>
    <property type="match status" value="1"/>
</dbReference>
<evidence type="ECO:0000256" key="6">
    <source>
        <dbReference type="ARBA" id="ARBA00022670"/>
    </source>
</evidence>
<dbReference type="GO" id="GO:0016920">
    <property type="term" value="F:pyroglutamyl-peptidase activity"/>
    <property type="evidence" value="ECO:0007669"/>
    <property type="project" value="UniProtKB-EC"/>
</dbReference>
<dbReference type="HOGENOM" id="CLU_043960_4_0_4"/>
<organism evidence="10 11">
    <name type="scientific">Basilea psittacipulmonis DSM 24701</name>
    <dbReference type="NCBI Taxonomy" id="1072685"/>
    <lineage>
        <taxon>Bacteria</taxon>
        <taxon>Pseudomonadati</taxon>
        <taxon>Pseudomonadota</taxon>
        <taxon>Betaproteobacteria</taxon>
        <taxon>Burkholderiales</taxon>
        <taxon>Alcaligenaceae</taxon>
        <taxon>Basilea</taxon>
    </lineage>
</organism>
<gene>
    <name evidence="10" type="ORF">IX83_01915</name>
</gene>
<comment type="catalytic activity">
    <reaction evidence="1 9">
        <text>Release of an N-terminal pyroglutamyl group from a polypeptide, the second amino acid generally not being Pro.</text>
        <dbReference type="EC" id="3.4.19.3"/>
    </reaction>
</comment>
<dbReference type="Gene3D" id="3.40.630.20">
    <property type="entry name" value="Peptidase C15, pyroglutamyl peptidase I-like"/>
    <property type="match status" value="1"/>
</dbReference>
<dbReference type="InterPro" id="IPR033694">
    <property type="entry name" value="PGPEP1_Cys_AS"/>
</dbReference>
<keyword evidence="7" id="KW-0378">Hydrolase</keyword>
<dbReference type="Proteomes" id="UP000028945">
    <property type="component" value="Chromosome"/>
</dbReference>
<evidence type="ECO:0000256" key="3">
    <source>
        <dbReference type="ARBA" id="ARBA00004496"/>
    </source>
</evidence>
<dbReference type="PRINTS" id="PR00706">
    <property type="entry name" value="PYROGLUPTASE"/>
</dbReference>
<dbReference type="InterPro" id="IPR000816">
    <property type="entry name" value="Peptidase_C15"/>
</dbReference>
<name>A0A077DFU9_9BURK</name>
<evidence type="ECO:0000256" key="4">
    <source>
        <dbReference type="ARBA" id="ARBA00006641"/>
    </source>
</evidence>
<evidence type="ECO:0000313" key="11">
    <source>
        <dbReference type="Proteomes" id="UP000028945"/>
    </source>
</evidence>
<reference evidence="10 11" key="1">
    <citation type="journal article" date="2014" name="BMC Genomics">
        <title>A genomic perspective on a new bacterial genus and species from the Alcaligenaceae family, Basilea psittacipulmonis.</title>
        <authorList>
            <person name="Whiteson K.L."/>
            <person name="Hernandez D."/>
            <person name="Lazarevic V."/>
            <person name="Gaia N."/>
            <person name="Farinelli L."/>
            <person name="Francois P."/>
            <person name="Pilo P."/>
            <person name="Frey J."/>
            <person name="Schrenzel J."/>
        </authorList>
    </citation>
    <scope>NUCLEOTIDE SEQUENCE [LARGE SCALE GENOMIC DNA]</scope>
    <source>
        <strain evidence="10 11">DSM 24701</strain>
    </source>
</reference>
<comment type="similarity">
    <text evidence="4">Belongs to the peptidase C15 family.</text>
</comment>
<dbReference type="EC" id="3.4.19.3" evidence="9"/>
<dbReference type="KEGG" id="bpsi:IX83_01915"/>
<dbReference type="PIRSF" id="PIRSF015592">
    <property type="entry name" value="Prld-crbxl_pptds"/>
    <property type="match status" value="1"/>
</dbReference>
<dbReference type="CDD" id="cd00501">
    <property type="entry name" value="Peptidase_C15"/>
    <property type="match status" value="1"/>
</dbReference>
<dbReference type="NCBIfam" id="NF009676">
    <property type="entry name" value="PRK13197.1"/>
    <property type="match status" value="1"/>
</dbReference>
<dbReference type="RefSeq" id="WP_038498524.1">
    <property type="nucleotide sequence ID" value="NZ_AFWK01000014.1"/>
</dbReference>
<protein>
    <recommendedName>
        <fullName evidence="9">Pyroglutamyl-peptidase I</fullName>
        <ecNumber evidence="9">3.4.19.3</ecNumber>
    </recommendedName>
</protein>
<dbReference type="PROSITE" id="PS01334">
    <property type="entry name" value="PYRASE_CYS"/>
    <property type="match status" value="1"/>
</dbReference>
<evidence type="ECO:0000256" key="7">
    <source>
        <dbReference type="ARBA" id="ARBA00022801"/>
    </source>
</evidence>
<dbReference type="NCBIfam" id="TIGR00504">
    <property type="entry name" value="pyro_pdase"/>
    <property type="match status" value="1"/>
</dbReference>
<dbReference type="eggNOG" id="COG2039">
    <property type="taxonomic scope" value="Bacteria"/>
</dbReference>
<dbReference type="PANTHER" id="PTHR23402:SF1">
    <property type="entry name" value="PYROGLUTAMYL-PEPTIDASE I"/>
    <property type="match status" value="1"/>
</dbReference>